<name>A0A918BW55_9DEIO</name>
<keyword evidence="3" id="KW-1185">Reference proteome</keyword>
<evidence type="ECO:0000259" key="1">
    <source>
        <dbReference type="Pfam" id="PF05239"/>
    </source>
</evidence>
<evidence type="ECO:0000313" key="3">
    <source>
        <dbReference type="Proteomes" id="UP000603865"/>
    </source>
</evidence>
<dbReference type="InterPro" id="IPR027275">
    <property type="entry name" value="PRC-brl_dom"/>
</dbReference>
<gene>
    <name evidence="2" type="ORF">GCM10008957_02470</name>
</gene>
<dbReference type="Proteomes" id="UP000603865">
    <property type="component" value="Unassembled WGS sequence"/>
</dbReference>
<reference evidence="2" key="2">
    <citation type="submission" date="2020-09" db="EMBL/GenBank/DDBJ databases">
        <authorList>
            <person name="Sun Q."/>
            <person name="Ohkuma M."/>
        </authorList>
    </citation>
    <scope>NUCLEOTIDE SEQUENCE</scope>
    <source>
        <strain evidence="2">JCM 31311</strain>
    </source>
</reference>
<dbReference type="AlphaFoldDB" id="A0A918BW55"/>
<protein>
    <recommendedName>
        <fullName evidence="1">PRC-barrel domain-containing protein</fullName>
    </recommendedName>
</protein>
<dbReference type="RefSeq" id="WP_189087653.1">
    <property type="nucleotide sequence ID" value="NZ_BMQL01000001.1"/>
</dbReference>
<comment type="caution">
    <text evidence="2">The sequence shown here is derived from an EMBL/GenBank/DDBJ whole genome shotgun (WGS) entry which is preliminary data.</text>
</comment>
<reference evidence="2" key="1">
    <citation type="journal article" date="2014" name="Int. J. Syst. Evol. Microbiol.">
        <title>Complete genome sequence of Corynebacterium casei LMG S-19264T (=DSM 44701T), isolated from a smear-ripened cheese.</title>
        <authorList>
            <consortium name="US DOE Joint Genome Institute (JGI-PGF)"/>
            <person name="Walter F."/>
            <person name="Albersmeier A."/>
            <person name="Kalinowski J."/>
            <person name="Ruckert C."/>
        </authorList>
    </citation>
    <scope>NUCLEOTIDE SEQUENCE</scope>
    <source>
        <strain evidence="2">JCM 31311</strain>
    </source>
</reference>
<dbReference type="Pfam" id="PF05239">
    <property type="entry name" value="PRC"/>
    <property type="match status" value="2"/>
</dbReference>
<dbReference type="Gene3D" id="2.30.30.240">
    <property type="entry name" value="PRC-barrel domain"/>
    <property type="match status" value="2"/>
</dbReference>
<feature type="domain" description="PRC-barrel" evidence="1">
    <location>
        <begin position="3"/>
        <end position="73"/>
    </location>
</feature>
<organism evidence="2 3">
    <name type="scientific">Deinococcus ruber</name>
    <dbReference type="NCBI Taxonomy" id="1848197"/>
    <lineage>
        <taxon>Bacteria</taxon>
        <taxon>Thermotogati</taxon>
        <taxon>Deinococcota</taxon>
        <taxon>Deinococci</taxon>
        <taxon>Deinococcales</taxon>
        <taxon>Deinococcaceae</taxon>
        <taxon>Deinococcus</taxon>
    </lineage>
</organism>
<accession>A0A918BW55</accession>
<dbReference type="EMBL" id="BMQL01000001">
    <property type="protein sequence ID" value="GGQ93867.1"/>
    <property type="molecule type" value="Genomic_DNA"/>
</dbReference>
<dbReference type="SUPFAM" id="SSF50346">
    <property type="entry name" value="PRC-barrel domain"/>
    <property type="match status" value="2"/>
</dbReference>
<dbReference type="InterPro" id="IPR011033">
    <property type="entry name" value="PRC_barrel-like_sf"/>
</dbReference>
<evidence type="ECO:0000313" key="2">
    <source>
        <dbReference type="EMBL" id="GGQ93867.1"/>
    </source>
</evidence>
<feature type="domain" description="PRC-barrel" evidence="1">
    <location>
        <begin position="93"/>
        <end position="158"/>
    </location>
</feature>
<sequence>MLKGKELIGRKLVTLDGGERVDSIHDLIFDEQGNRVLALLIDEGGWFHAAKVLPYTSVRSVGEDAVMIDAAADVVNANDDATVSAAMHSKVGLIGLNLLTTDGKELGRISDVFFDEMTGRVVGYEATGGLFSDLSSGRTFVPAPESITIGAEAALVPPEVAQAMQEQEAGGLQGAFGSVASSVKDAAGTVADRAREVAGNVGDATRAQQKAFVVGKVAAQPVVSDIGVSVVQQGDVITQVQADQAEALGLLGSLTASAGGSAVQELYGQVRESVQGGVENLSAGAERAADTVADFGNSAIIRIQPDPATQVVLQPTTIVGRRLQRDVLGPNRSFVAAQGQIVTPALIERARALGRENYLIAAVVTPQTAQTSAVNDSVAAASDRLAAGAQTVKEGAAGLLDRAKGWLSETRDRAQEDAETAQIERALGRPVNRVVLDREDHIILNIGEIITHKAVEQSRAAGVLNILLTSVSTEPVVIDPLSVKPAETGQAALDSQPVVPNDLNKPGM</sequence>
<proteinExistence type="predicted"/>